<dbReference type="InterPro" id="IPR051681">
    <property type="entry name" value="Ser/Thr_Kinases-Pseudokinases"/>
</dbReference>
<dbReference type="Gene3D" id="1.10.510.10">
    <property type="entry name" value="Transferase(Phosphotransferase) domain 1"/>
    <property type="match status" value="1"/>
</dbReference>
<sequence length="623" mass="71772">MTVERGVDYYCLDSSLFQTVQLIKSGAQGHVYLVEEKETKNRYVAKQLIKFDEYSSQKYFVRELDIFVRVTNSCIIGFKGFSFSFNKVEIPTIFLEYAECGSIRSKLVDFQANKPDPMWTPTKRMISLLGVAYGMMQLHKNNVIHRDLKPDNVLLDKNYHPKITDFGLSKFDNKSMEQSVAGIGTPFYMAPEVMDGFFTNSVDVYAFGIMAYEIITLRVPYVFKGQIFPFIRKVASGHRPQIKDGDMNDNLKDLLERCWNKNPSERPTFEQVTTELLNPEYFLPDVDENEFNEYVAILQNEYESSNSNDEANQKIKKADDGDLQMMKIVADSFFEGKDGFAHDERRALHYYRLYSMNIANMQNGRDQTEKDEQDQISLENNLPYSEPNIIESPPSNFENQIRPYSSKRAARAKTVVLKTSPAFASKEKMDYLALTKRALQIKITNFNIIVYGNKEARTPVIHALCMNQMLSNQEITPNFLSHRISGYSVSLYESKNIGLISEDDTLNFIKEKTSSKCPSEERVRLCIYCLIGDEDSILTENDERIIKYMSKVCLTAIIVLHSTSSRFIERLFRHISQSYMLEDAMSNLKNAKKGPCIVAISTNDEDFVFQKIQNYINFLPNIM</sequence>
<organism evidence="2 3">
    <name type="scientific">Tritrichomonas musculus</name>
    <dbReference type="NCBI Taxonomy" id="1915356"/>
    <lineage>
        <taxon>Eukaryota</taxon>
        <taxon>Metamonada</taxon>
        <taxon>Parabasalia</taxon>
        <taxon>Tritrichomonadida</taxon>
        <taxon>Tritrichomonadidae</taxon>
        <taxon>Tritrichomonas</taxon>
    </lineage>
</organism>
<protein>
    <recommendedName>
        <fullName evidence="1">Protein kinase domain-containing protein</fullName>
    </recommendedName>
</protein>
<dbReference type="SUPFAM" id="SSF56112">
    <property type="entry name" value="Protein kinase-like (PK-like)"/>
    <property type="match status" value="1"/>
</dbReference>
<accession>A0ABR2HUA1</accession>
<dbReference type="InterPro" id="IPR001245">
    <property type="entry name" value="Ser-Thr/Tyr_kinase_cat_dom"/>
</dbReference>
<dbReference type="PANTHER" id="PTHR44329:SF214">
    <property type="entry name" value="PROTEIN KINASE DOMAIN-CONTAINING PROTEIN"/>
    <property type="match status" value="1"/>
</dbReference>
<comment type="caution">
    <text evidence="2">The sequence shown here is derived from an EMBL/GenBank/DDBJ whole genome shotgun (WGS) entry which is preliminary data.</text>
</comment>
<dbReference type="PROSITE" id="PS00108">
    <property type="entry name" value="PROTEIN_KINASE_ST"/>
    <property type="match status" value="1"/>
</dbReference>
<evidence type="ECO:0000313" key="3">
    <source>
        <dbReference type="Proteomes" id="UP001470230"/>
    </source>
</evidence>
<evidence type="ECO:0000259" key="1">
    <source>
        <dbReference type="PROSITE" id="PS50011"/>
    </source>
</evidence>
<dbReference type="Proteomes" id="UP001470230">
    <property type="component" value="Unassembled WGS sequence"/>
</dbReference>
<dbReference type="EMBL" id="JAPFFF010000023">
    <property type="protein sequence ID" value="KAK8852740.1"/>
    <property type="molecule type" value="Genomic_DNA"/>
</dbReference>
<dbReference type="SMART" id="SM00220">
    <property type="entry name" value="S_TKc"/>
    <property type="match status" value="1"/>
</dbReference>
<dbReference type="PRINTS" id="PR00109">
    <property type="entry name" value="TYRKINASE"/>
</dbReference>
<evidence type="ECO:0000313" key="2">
    <source>
        <dbReference type="EMBL" id="KAK8852740.1"/>
    </source>
</evidence>
<dbReference type="InterPro" id="IPR011009">
    <property type="entry name" value="Kinase-like_dom_sf"/>
</dbReference>
<name>A0ABR2HUA1_9EUKA</name>
<dbReference type="InterPro" id="IPR008271">
    <property type="entry name" value="Ser/Thr_kinase_AS"/>
</dbReference>
<dbReference type="Pfam" id="PF00069">
    <property type="entry name" value="Pkinase"/>
    <property type="match status" value="1"/>
</dbReference>
<feature type="domain" description="Protein kinase" evidence="1">
    <location>
        <begin position="17"/>
        <end position="283"/>
    </location>
</feature>
<proteinExistence type="predicted"/>
<dbReference type="PANTHER" id="PTHR44329">
    <property type="entry name" value="SERINE/THREONINE-PROTEIN KINASE TNNI3K-RELATED"/>
    <property type="match status" value="1"/>
</dbReference>
<gene>
    <name evidence="2" type="ORF">M9Y10_017729</name>
</gene>
<dbReference type="InterPro" id="IPR000719">
    <property type="entry name" value="Prot_kinase_dom"/>
</dbReference>
<reference evidence="2 3" key="1">
    <citation type="submission" date="2024-04" db="EMBL/GenBank/DDBJ databases">
        <title>Tritrichomonas musculus Genome.</title>
        <authorList>
            <person name="Alves-Ferreira E."/>
            <person name="Grigg M."/>
            <person name="Lorenzi H."/>
            <person name="Galac M."/>
        </authorList>
    </citation>
    <scope>NUCLEOTIDE SEQUENCE [LARGE SCALE GENOMIC DNA]</scope>
    <source>
        <strain evidence="2 3">EAF2021</strain>
    </source>
</reference>
<keyword evidence="3" id="KW-1185">Reference proteome</keyword>
<dbReference type="PROSITE" id="PS50011">
    <property type="entry name" value="PROTEIN_KINASE_DOM"/>
    <property type="match status" value="1"/>
</dbReference>